<gene>
    <name evidence="1" type="ORF">HUT08_04145</name>
</gene>
<evidence type="ECO:0000313" key="2">
    <source>
        <dbReference type="Proteomes" id="UP000509303"/>
    </source>
</evidence>
<reference evidence="1 2" key="1">
    <citation type="submission" date="2020-06" db="EMBL/GenBank/DDBJ databases">
        <title>Genome mining for natural products.</title>
        <authorList>
            <person name="Zhang B."/>
            <person name="Shi J."/>
            <person name="Ge H."/>
        </authorList>
    </citation>
    <scope>NUCLEOTIDE SEQUENCE [LARGE SCALE GENOMIC DNA]</scope>
    <source>
        <strain evidence="1 2">NA00687</strain>
    </source>
</reference>
<sequence length="100" mass="11313">MFHSTDTRDLVAMHSAKIAADAVKEAPRASATKSNWNQIKKHIEAHVEADAWGWRGNVTVEDNPKVRHALLQERGWTDPVGRRHPGRRFLKAALLKARVE</sequence>
<proteinExistence type="predicted"/>
<protein>
    <submittedName>
        <fullName evidence="1">Uncharacterized protein</fullName>
    </submittedName>
</protein>
<dbReference type="EMBL" id="CP054929">
    <property type="protein sequence ID" value="QKW48864.1"/>
    <property type="molecule type" value="Genomic_DNA"/>
</dbReference>
<organism evidence="1 2">
    <name type="scientific">Streptomyces buecherae</name>
    <dbReference type="NCBI Taxonomy" id="2763006"/>
    <lineage>
        <taxon>Bacteria</taxon>
        <taxon>Bacillati</taxon>
        <taxon>Actinomycetota</taxon>
        <taxon>Actinomycetes</taxon>
        <taxon>Kitasatosporales</taxon>
        <taxon>Streptomycetaceae</taxon>
        <taxon>Streptomyces</taxon>
    </lineage>
</organism>
<keyword evidence="2" id="KW-1185">Reference proteome</keyword>
<dbReference type="RefSeq" id="WP_176160596.1">
    <property type="nucleotide sequence ID" value="NZ_CP054929.1"/>
</dbReference>
<accession>A0A7H8N2X5</accession>
<dbReference type="Proteomes" id="UP000509303">
    <property type="component" value="Chromosome"/>
</dbReference>
<dbReference type="AlphaFoldDB" id="A0A7H8N2X5"/>
<name>A0A7H8N2X5_9ACTN</name>
<evidence type="ECO:0000313" key="1">
    <source>
        <dbReference type="EMBL" id="QKW48864.1"/>
    </source>
</evidence>